<sequence>MKKMKRILIGILILCLMVFAAGCSKEANASNDPAKFAEANSGTWYRYGNTQEDKLIIYDDGTWEHYEDSETISAEGIIEYDKEDKKLDFVNVTERIYFPCFMYDDGALEFNFSRYFPEENSMDGFDEYFGSWYLDGDTSKEYLTINTFVESNVRWLYSVPLDETGQSVEQRSGELIWNGIKNVFIADDYPDEDFAVFTIKDTGVLSSNGKDYILVKYDDYYEDDFETEDDYDNDDLQVMGVNFYLNGDHESEVLCLYLEDNTFSITAPDWPDDILGTYSVDDNIVTLTVGENEFYYEVKDNSTKLVDEYGNEYVYIGEYDFETEADSSSQETDIIGGAFYYLNGDWESESLYFFTIDNTVDLDIPGQDTIEGAYSVSGNILTVTVGETEFYYEISEDGTKLVDEYGDEYLCDI</sequence>
<dbReference type="PROSITE" id="PS51257">
    <property type="entry name" value="PROKAR_LIPOPROTEIN"/>
    <property type="match status" value="1"/>
</dbReference>
<organism evidence="2 3">
    <name type="scientific">Sedimentibacter hydroxybenzoicus DSM 7310</name>
    <dbReference type="NCBI Taxonomy" id="1123245"/>
    <lineage>
        <taxon>Bacteria</taxon>
        <taxon>Bacillati</taxon>
        <taxon>Bacillota</taxon>
        <taxon>Tissierellia</taxon>
        <taxon>Sedimentibacter</taxon>
    </lineage>
</organism>
<keyword evidence="3" id="KW-1185">Reference proteome</keyword>
<protein>
    <submittedName>
        <fullName evidence="2">Uncharacterized protein</fullName>
    </submittedName>
</protein>
<feature type="chain" id="PRO_5038954159" evidence="1">
    <location>
        <begin position="21"/>
        <end position="413"/>
    </location>
</feature>
<evidence type="ECO:0000313" key="2">
    <source>
        <dbReference type="EMBL" id="NYB73648.1"/>
    </source>
</evidence>
<dbReference type="RefSeq" id="WP_179237330.1">
    <property type="nucleotide sequence ID" value="NZ_JACBNQ010000003.1"/>
</dbReference>
<feature type="signal peptide" evidence="1">
    <location>
        <begin position="1"/>
        <end position="20"/>
    </location>
</feature>
<comment type="caution">
    <text evidence="2">The sequence shown here is derived from an EMBL/GenBank/DDBJ whole genome shotgun (WGS) entry which is preliminary data.</text>
</comment>
<accession>A0A974BID4</accession>
<dbReference type="EMBL" id="JACBNQ010000003">
    <property type="protein sequence ID" value="NYB73648.1"/>
    <property type="molecule type" value="Genomic_DNA"/>
</dbReference>
<evidence type="ECO:0000313" key="3">
    <source>
        <dbReference type="Proteomes" id="UP000611629"/>
    </source>
</evidence>
<dbReference type="Proteomes" id="UP000611629">
    <property type="component" value="Unassembled WGS sequence"/>
</dbReference>
<proteinExistence type="predicted"/>
<name>A0A974BID4_SEDHY</name>
<gene>
    <name evidence="2" type="ORF">HZF24_05785</name>
</gene>
<dbReference type="AlphaFoldDB" id="A0A974BID4"/>
<keyword evidence="1" id="KW-0732">Signal</keyword>
<reference evidence="2" key="1">
    <citation type="submission" date="2020-07" db="EMBL/GenBank/DDBJ databases">
        <title>Genomic analysis of a strain of Sedimentibacter Hydroxybenzoicus DSM7310.</title>
        <authorList>
            <person name="Ma S."/>
        </authorList>
    </citation>
    <scope>NUCLEOTIDE SEQUENCE</scope>
    <source>
        <strain evidence="2">DSM 7310</strain>
    </source>
</reference>
<evidence type="ECO:0000256" key="1">
    <source>
        <dbReference type="SAM" id="SignalP"/>
    </source>
</evidence>